<feature type="compositionally biased region" description="Polar residues" evidence="1">
    <location>
        <begin position="1"/>
        <end position="11"/>
    </location>
</feature>
<feature type="region of interest" description="Disordered" evidence="1">
    <location>
        <begin position="1"/>
        <end position="53"/>
    </location>
</feature>
<keyword evidence="3" id="KW-1185">Reference proteome</keyword>
<reference evidence="2" key="1">
    <citation type="journal article" date="2022" name="Int. J. Mol. Sci.">
        <title>Draft Genome of Tanacetum Coccineum: Genomic Comparison of Closely Related Tanacetum-Family Plants.</title>
        <authorList>
            <person name="Yamashiro T."/>
            <person name="Shiraishi A."/>
            <person name="Nakayama K."/>
            <person name="Satake H."/>
        </authorList>
    </citation>
    <scope>NUCLEOTIDE SEQUENCE</scope>
</reference>
<comment type="caution">
    <text evidence="2">The sequence shown here is derived from an EMBL/GenBank/DDBJ whole genome shotgun (WGS) entry which is preliminary data.</text>
</comment>
<evidence type="ECO:0008006" key="4">
    <source>
        <dbReference type="Google" id="ProtNLM"/>
    </source>
</evidence>
<evidence type="ECO:0000256" key="1">
    <source>
        <dbReference type="SAM" id="MobiDB-lite"/>
    </source>
</evidence>
<sequence length="112" mass="12661">MNLSTSSQPPQQRLRDTPPHSTTQASQSESSSVGKGKVTRGKRRKPRSKKTDIIHARWTQEEEKLLAETYVQISENPSIGVDQTNKTFLGKVVSEYNRQATFQRTKDMITGK</sequence>
<dbReference type="EMBL" id="BQNB010019466">
    <property type="protein sequence ID" value="GJT85604.1"/>
    <property type="molecule type" value="Genomic_DNA"/>
</dbReference>
<reference evidence="2" key="2">
    <citation type="submission" date="2022-01" db="EMBL/GenBank/DDBJ databases">
        <authorList>
            <person name="Yamashiro T."/>
            <person name="Shiraishi A."/>
            <person name="Satake H."/>
            <person name="Nakayama K."/>
        </authorList>
    </citation>
    <scope>NUCLEOTIDE SEQUENCE</scope>
</reference>
<feature type="compositionally biased region" description="Basic residues" evidence="1">
    <location>
        <begin position="37"/>
        <end position="48"/>
    </location>
</feature>
<evidence type="ECO:0000313" key="3">
    <source>
        <dbReference type="Proteomes" id="UP001151760"/>
    </source>
</evidence>
<name>A0ABQ5HDS6_9ASTR</name>
<protein>
    <recommendedName>
        <fullName evidence="4">Myb-like domain-containing protein</fullName>
    </recommendedName>
</protein>
<gene>
    <name evidence="2" type="ORF">Tco_1067321</name>
</gene>
<accession>A0ABQ5HDS6</accession>
<organism evidence="2 3">
    <name type="scientific">Tanacetum coccineum</name>
    <dbReference type="NCBI Taxonomy" id="301880"/>
    <lineage>
        <taxon>Eukaryota</taxon>
        <taxon>Viridiplantae</taxon>
        <taxon>Streptophyta</taxon>
        <taxon>Embryophyta</taxon>
        <taxon>Tracheophyta</taxon>
        <taxon>Spermatophyta</taxon>
        <taxon>Magnoliopsida</taxon>
        <taxon>eudicotyledons</taxon>
        <taxon>Gunneridae</taxon>
        <taxon>Pentapetalae</taxon>
        <taxon>asterids</taxon>
        <taxon>campanulids</taxon>
        <taxon>Asterales</taxon>
        <taxon>Asteraceae</taxon>
        <taxon>Asteroideae</taxon>
        <taxon>Anthemideae</taxon>
        <taxon>Anthemidinae</taxon>
        <taxon>Tanacetum</taxon>
    </lineage>
</organism>
<proteinExistence type="predicted"/>
<evidence type="ECO:0000313" key="2">
    <source>
        <dbReference type="EMBL" id="GJT85604.1"/>
    </source>
</evidence>
<dbReference type="Proteomes" id="UP001151760">
    <property type="component" value="Unassembled WGS sequence"/>
</dbReference>
<feature type="compositionally biased region" description="Low complexity" evidence="1">
    <location>
        <begin position="21"/>
        <end position="36"/>
    </location>
</feature>